<dbReference type="Proteomes" id="UP000184731">
    <property type="component" value="Chromosome"/>
</dbReference>
<dbReference type="RefSeq" id="WP_148697803.1">
    <property type="nucleotide sequence ID" value="NZ_CP017834.1"/>
</dbReference>
<dbReference type="EMBL" id="CP017834">
    <property type="protein sequence ID" value="APJ04054.1"/>
    <property type="molecule type" value="Genomic_DNA"/>
</dbReference>
<keyword evidence="3" id="KW-1185">Reference proteome</keyword>
<dbReference type="OrthoDB" id="9810508at2"/>
<dbReference type="STRING" id="1915309.AXG55_09100"/>
<evidence type="ECO:0000313" key="2">
    <source>
        <dbReference type="EMBL" id="APJ04054.1"/>
    </source>
</evidence>
<dbReference type="Pfam" id="PF04028">
    <property type="entry name" value="DUF374"/>
    <property type="match status" value="1"/>
</dbReference>
<sequence>MRTLLFYLGYLYYLVLVKTTKIKLIGFDQVQNTWKSGRNVVFCCPHNAILACFVGVDSADRPNVVLISSLSSDGELVAKLLIKRRFEMIRGSSSRGGRKALLELQQAGKLGKSLGLAFDGPKGPPFVPKRGIIGCARAVEGPLYFIHAHVLKGRIFGFPKGIRVNSWDRFLIPLPFSEITVHFEKIPEKEEINILDDSQYEEYVLKDVEKRATDVYSGIYIN</sequence>
<protein>
    <recommendedName>
        <fullName evidence="1">DUF374 domain-containing protein</fullName>
    </recommendedName>
</protein>
<proteinExistence type="predicted"/>
<feature type="domain" description="DUF374" evidence="1">
    <location>
        <begin position="61"/>
        <end position="124"/>
    </location>
</feature>
<evidence type="ECO:0000259" key="1">
    <source>
        <dbReference type="Pfam" id="PF04028"/>
    </source>
</evidence>
<dbReference type="KEGG" id="saqi:AXG55_09100"/>
<gene>
    <name evidence="2" type="ORF">AXG55_09100</name>
</gene>
<organism evidence="2 3">
    <name type="scientific">Silvanigrella aquatica</name>
    <dbReference type="NCBI Taxonomy" id="1915309"/>
    <lineage>
        <taxon>Bacteria</taxon>
        <taxon>Pseudomonadati</taxon>
        <taxon>Bdellovibrionota</taxon>
        <taxon>Oligoflexia</taxon>
        <taxon>Silvanigrellales</taxon>
        <taxon>Silvanigrellaceae</taxon>
        <taxon>Silvanigrella</taxon>
    </lineage>
</organism>
<accession>A0A1L4D1J0</accession>
<evidence type="ECO:0000313" key="3">
    <source>
        <dbReference type="Proteomes" id="UP000184731"/>
    </source>
</evidence>
<name>A0A1L4D1J0_9BACT</name>
<dbReference type="AlphaFoldDB" id="A0A1L4D1J0"/>
<reference evidence="2 3" key="1">
    <citation type="submission" date="2016-10" db="EMBL/GenBank/DDBJ databases">
        <title>Silvanigrella aquatica sp. nov., isolated from a freshwater lake located in the Black Forest, Germany, description of Silvanigrellaceae fam. nov., Silvanigrellales ord. nov., reclassification of the order Bdellovibrionales in the class Oligoflexia, reclassification of the families Bacteriovoracaceae and Halobacteriovoraceae in the new order Bacteriovoracales ord. nov., and reclassification of the family Pseudobacteriovoracaceae in the order Oligoflexiales.</title>
        <authorList>
            <person name="Hahn M.W."/>
            <person name="Schmidt J."/>
            <person name="Koll U."/>
            <person name="Rohde M."/>
            <person name="Verbag S."/>
            <person name="Pitt A."/>
            <person name="Nakai R."/>
            <person name="Naganuma T."/>
            <person name="Lang E."/>
        </authorList>
    </citation>
    <scope>NUCLEOTIDE SEQUENCE [LARGE SCALE GENOMIC DNA]</scope>
    <source>
        <strain evidence="2 3">MWH-Nonnen-W8red</strain>
    </source>
</reference>
<dbReference type="InterPro" id="IPR007172">
    <property type="entry name" value="DUF374"/>
</dbReference>